<dbReference type="OrthoDB" id="255432at2"/>
<dbReference type="RefSeq" id="WP_106089183.1">
    <property type="nucleotide sequence ID" value="NZ_PVNL01000044.1"/>
</dbReference>
<sequence length="200" mass="22481">MIDDVLDASSCRALIKQADTDSWLTTTAELLRAANGPHALPPRRANDSDRPCRLVGDDRDRPRFAVLDLPIMALRLYYRLLAQLPTAREGAELTGLKPLLRCIEYRRGEGTRSHTDPARETADGQLSQLSVLVFLNDHFTGGGVEFPQLGRTVQARTGRVCVFPHSLTHIDHVVSRGRKFVLETEVFYSADWPQYRADRV</sequence>
<dbReference type="EMBL" id="PVNL01000044">
    <property type="protein sequence ID" value="PRQ08204.1"/>
    <property type="molecule type" value="Genomic_DNA"/>
</dbReference>
<comment type="caution">
    <text evidence="1">The sequence shown here is derived from an EMBL/GenBank/DDBJ whole genome shotgun (WGS) entry which is preliminary data.</text>
</comment>
<dbReference type="Gene3D" id="2.60.120.620">
    <property type="entry name" value="q2cbj1_9rhob like domain"/>
    <property type="match status" value="1"/>
</dbReference>
<dbReference type="AlphaFoldDB" id="A0A2S9YSX9"/>
<accession>A0A2S9YSX9</accession>
<gene>
    <name evidence="1" type="ORF">ENSA7_21760</name>
</gene>
<evidence type="ECO:0000313" key="1">
    <source>
        <dbReference type="EMBL" id="PRQ08204.1"/>
    </source>
</evidence>
<name>A0A2S9YSX9_9BACT</name>
<proteinExistence type="predicted"/>
<organism evidence="1 2">
    <name type="scientific">Enhygromyxa salina</name>
    <dbReference type="NCBI Taxonomy" id="215803"/>
    <lineage>
        <taxon>Bacteria</taxon>
        <taxon>Pseudomonadati</taxon>
        <taxon>Myxococcota</taxon>
        <taxon>Polyangia</taxon>
        <taxon>Nannocystales</taxon>
        <taxon>Nannocystaceae</taxon>
        <taxon>Enhygromyxa</taxon>
    </lineage>
</organism>
<evidence type="ECO:0008006" key="3">
    <source>
        <dbReference type="Google" id="ProtNLM"/>
    </source>
</evidence>
<reference evidence="1 2" key="1">
    <citation type="submission" date="2018-03" db="EMBL/GenBank/DDBJ databases">
        <title>Draft Genome Sequences of the Obligatory Marine Myxobacteria Enhygromyxa salina SWB007.</title>
        <authorList>
            <person name="Poehlein A."/>
            <person name="Moghaddam J.A."/>
            <person name="Harms H."/>
            <person name="Alanjari M."/>
            <person name="Koenig G.M."/>
            <person name="Daniel R."/>
            <person name="Schaeberle T.F."/>
        </authorList>
    </citation>
    <scope>NUCLEOTIDE SEQUENCE [LARGE SCALE GENOMIC DNA]</scope>
    <source>
        <strain evidence="1 2">SWB007</strain>
    </source>
</reference>
<protein>
    <recommendedName>
        <fullName evidence="3">Fe2OG dioxygenase domain-containing protein</fullName>
    </recommendedName>
</protein>
<dbReference type="Proteomes" id="UP000238823">
    <property type="component" value="Unassembled WGS sequence"/>
</dbReference>
<evidence type="ECO:0000313" key="2">
    <source>
        <dbReference type="Proteomes" id="UP000238823"/>
    </source>
</evidence>